<feature type="domain" description="DUF6594" evidence="2">
    <location>
        <begin position="4"/>
        <end position="287"/>
    </location>
</feature>
<dbReference type="EMBL" id="QGMK01000306">
    <property type="protein sequence ID" value="TVY82529.1"/>
    <property type="molecule type" value="Genomic_DNA"/>
</dbReference>
<evidence type="ECO:0000259" key="2">
    <source>
        <dbReference type="Pfam" id="PF20237"/>
    </source>
</evidence>
<keyword evidence="4" id="KW-1185">Reference proteome</keyword>
<dbReference type="OrthoDB" id="5342093at2759"/>
<protein>
    <recommendedName>
        <fullName evidence="2">DUF6594 domain-containing protein</fullName>
    </recommendedName>
</protein>
<dbReference type="PANTHER" id="PTHR34502">
    <property type="entry name" value="DUF6594 DOMAIN-CONTAINING PROTEIN-RELATED"/>
    <property type="match status" value="1"/>
</dbReference>
<feature type="transmembrane region" description="Helical" evidence="1">
    <location>
        <begin position="250"/>
        <end position="267"/>
    </location>
</feature>
<keyword evidence="1" id="KW-1133">Transmembrane helix</keyword>
<dbReference type="InterPro" id="IPR046529">
    <property type="entry name" value="DUF6594"/>
</dbReference>
<dbReference type="Pfam" id="PF20237">
    <property type="entry name" value="DUF6594"/>
    <property type="match status" value="1"/>
</dbReference>
<feature type="transmembrane region" description="Helical" evidence="1">
    <location>
        <begin position="273"/>
        <end position="292"/>
    </location>
</feature>
<dbReference type="PANTHER" id="PTHR34502:SF5">
    <property type="entry name" value="DUF6594 DOMAIN-CONTAINING PROTEIN"/>
    <property type="match status" value="1"/>
</dbReference>
<proteinExistence type="predicted"/>
<name>A0A8T9C9U3_9HELO</name>
<dbReference type="AlphaFoldDB" id="A0A8T9C9U3"/>
<gene>
    <name evidence="3" type="ORF">LSUE1_G004567</name>
</gene>
<evidence type="ECO:0000313" key="3">
    <source>
        <dbReference type="EMBL" id="TVY82529.1"/>
    </source>
</evidence>
<reference evidence="3 4" key="1">
    <citation type="submission" date="2018-05" db="EMBL/GenBank/DDBJ databases">
        <title>Genome sequencing and assembly of the regulated plant pathogen Lachnellula willkommii and related sister species for the development of diagnostic species identification markers.</title>
        <authorList>
            <person name="Giroux E."/>
            <person name="Bilodeau G."/>
        </authorList>
    </citation>
    <scope>NUCLEOTIDE SEQUENCE [LARGE SCALE GENOMIC DNA]</scope>
    <source>
        <strain evidence="3 4">CBS 268.59</strain>
    </source>
</reference>
<comment type="caution">
    <text evidence="3">The sequence shown here is derived from an EMBL/GenBank/DDBJ whole genome shotgun (WGS) entry which is preliminary data.</text>
</comment>
<organism evidence="3 4">
    <name type="scientific">Lachnellula suecica</name>
    <dbReference type="NCBI Taxonomy" id="602035"/>
    <lineage>
        <taxon>Eukaryota</taxon>
        <taxon>Fungi</taxon>
        <taxon>Dikarya</taxon>
        <taxon>Ascomycota</taxon>
        <taxon>Pezizomycotina</taxon>
        <taxon>Leotiomycetes</taxon>
        <taxon>Helotiales</taxon>
        <taxon>Lachnaceae</taxon>
        <taxon>Lachnellula</taxon>
    </lineage>
</organism>
<accession>A0A8T9C9U3</accession>
<sequence length="298" mass="33536">MSGYTKLATFMTDRRHTILKKYQRLAARDLLYLQAELCELEFQYDSIAKRDAAEKDERQYYDRDWKHLKTSGERGFGGEQWAVAIEIRAKLREYYSAITQYSQIAAVPQPKPSERTVLHEWITSASLGGDCGFLGRDLGGFDHLPPSIYHGFHQEDLAILSDSHGENDLFTKFITGPVLTSYHWFRQHTKTPLAIDLENPPVGENRSNLHYYPDNHIETVTNVLGTILSSLAPLVSIVVLSFVTNPKARLGLVCLFTILFSSCLAIATRSRRVEIFAATAAFASVQVVFIGSSNDSNI</sequence>
<evidence type="ECO:0000256" key="1">
    <source>
        <dbReference type="SAM" id="Phobius"/>
    </source>
</evidence>
<evidence type="ECO:0000313" key="4">
    <source>
        <dbReference type="Proteomes" id="UP000469558"/>
    </source>
</evidence>
<keyword evidence="1" id="KW-0472">Membrane</keyword>
<feature type="transmembrane region" description="Helical" evidence="1">
    <location>
        <begin position="223"/>
        <end position="243"/>
    </location>
</feature>
<dbReference type="Proteomes" id="UP000469558">
    <property type="component" value="Unassembled WGS sequence"/>
</dbReference>
<keyword evidence="1" id="KW-0812">Transmembrane</keyword>